<dbReference type="PROSITE" id="PS50883">
    <property type="entry name" value="EAL"/>
    <property type="match status" value="1"/>
</dbReference>
<dbReference type="SUPFAM" id="SSF55073">
    <property type="entry name" value="Nucleotide cyclase"/>
    <property type="match status" value="1"/>
</dbReference>
<dbReference type="InterPro" id="IPR000160">
    <property type="entry name" value="GGDEF_dom"/>
</dbReference>
<accession>A0A1W1CGP6</accession>
<dbReference type="Pfam" id="PF00072">
    <property type="entry name" value="Response_reg"/>
    <property type="match status" value="1"/>
</dbReference>
<dbReference type="Pfam" id="PF00563">
    <property type="entry name" value="EAL"/>
    <property type="match status" value="1"/>
</dbReference>
<dbReference type="SUPFAM" id="SSF52172">
    <property type="entry name" value="CheY-like"/>
    <property type="match status" value="1"/>
</dbReference>
<feature type="domain" description="EAL" evidence="2">
    <location>
        <begin position="342"/>
        <end position="461"/>
    </location>
</feature>
<sequence length="461" mass="52996">MAELKDLLPLSKYLSLLYIDENQEFLKSITNVLKKVFSSVDDASDALVGISYLKVHEYDLVIVDSSSAIMSTHNLIKKIQENNPNQEIILTTAEKAQDKLLSFYTLNISALQIKPFKTTLFLDSMLQVLQKLQHHRTYLKPQIEKVNSDLLYERKRIGRFMMNEKTLKQQIDSYKDSAHINKYIYELTKLPSRYGLQDALNGTKQSLLYINIDHFDFVNTTYGMGKANKLLKETALMLKKFLPTNANLYHITADEFVLLLDDPVEKQGLLLASQIQALFKESAVEFDGHSHGIAFSIGIDNGEGNKLFINAKAASKEARHYGGSAIVSYDIHSEYMKEQRESLYWVGVLQKAFDDDKIFTYYQAIVSNNTTKTKHYEVLCRLMDHNNKLVDANKFIRSAKQVGFITQITRIVIDKAFKLFQKNDYNFSINISMHDLHEDYILGFLNYKCEHYGISPSRVIL</sequence>
<feature type="domain" description="GGDEF" evidence="3">
    <location>
        <begin position="203"/>
        <end position="331"/>
    </location>
</feature>
<dbReference type="InterPro" id="IPR001789">
    <property type="entry name" value="Sig_transdc_resp-reg_receiver"/>
</dbReference>
<dbReference type="PANTHER" id="PTHR33121">
    <property type="entry name" value="CYCLIC DI-GMP PHOSPHODIESTERASE PDEF"/>
    <property type="match status" value="1"/>
</dbReference>
<evidence type="ECO:0000259" key="3">
    <source>
        <dbReference type="PROSITE" id="PS50887"/>
    </source>
</evidence>
<evidence type="ECO:0000259" key="2">
    <source>
        <dbReference type="PROSITE" id="PS50883"/>
    </source>
</evidence>
<dbReference type="InterPro" id="IPR011006">
    <property type="entry name" value="CheY-like_superfamily"/>
</dbReference>
<dbReference type="EMBL" id="FPHF01000081">
    <property type="protein sequence ID" value="SFV64877.1"/>
    <property type="molecule type" value="Genomic_DNA"/>
</dbReference>
<dbReference type="GO" id="GO:0000160">
    <property type="term" value="P:phosphorelay signal transduction system"/>
    <property type="evidence" value="ECO:0007669"/>
    <property type="project" value="InterPro"/>
</dbReference>
<dbReference type="InterPro" id="IPR035919">
    <property type="entry name" value="EAL_sf"/>
</dbReference>
<dbReference type="SMART" id="SM00267">
    <property type="entry name" value="GGDEF"/>
    <property type="match status" value="1"/>
</dbReference>
<proteinExistence type="predicted"/>
<evidence type="ECO:0000313" key="4">
    <source>
        <dbReference type="EMBL" id="SFV64877.1"/>
    </source>
</evidence>
<gene>
    <name evidence="4" type="ORF">MNB_SM-4-902</name>
</gene>
<dbReference type="InterPro" id="IPR029787">
    <property type="entry name" value="Nucleotide_cyclase"/>
</dbReference>
<dbReference type="GO" id="GO:0071111">
    <property type="term" value="F:cyclic-guanylate-specific phosphodiesterase activity"/>
    <property type="evidence" value="ECO:0007669"/>
    <property type="project" value="InterPro"/>
</dbReference>
<organism evidence="4">
    <name type="scientific">hydrothermal vent metagenome</name>
    <dbReference type="NCBI Taxonomy" id="652676"/>
    <lineage>
        <taxon>unclassified sequences</taxon>
        <taxon>metagenomes</taxon>
        <taxon>ecological metagenomes</taxon>
    </lineage>
</organism>
<dbReference type="AlphaFoldDB" id="A0A1W1CGP6"/>
<dbReference type="CDD" id="cd00156">
    <property type="entry name" value="REC"/>
    <property type="match status" value="1"/>
</dbReference>
<dbReference type="PANTHER" id="PTHR33121:SF79">
    <property type="entry name" value="CYCLIC DI-GMP PHOSPHODIESTERASE PDED-RELATED"/>
    <property type="match status" value="1"/>
</dbReference>
<dbReference type="Gene3D" id="3.30.70.270">
    <property type="match status" value="1"/>
</dbReference>
<dbReference type="Pfam" id="PF00990">
    <property type="entry name" value="GGDEF"/>
    <property type="match status" value="1"/>
</dbReference>
<protein>
    <submittedName>
        <fullName evidence="4">Diguanylate cyclase/phosphodiesterase (GGDEF &amp; EAL domains) with PAS/PAC sensor(S)</fullName>
    </submittedName>
</protein>
<dbReference type="PROSITE" id="PS50110">
    <property type="entry name" value="RESPONSE_REGULATORY"/>
    <property type="match status" value="1"/>
</dbReference>
<dbReference type="InterPro" id="IPR043128">
    <property type="entry name" value="Rev_trsase/Diguanyl_cyclase"/>
</dbReference>
<dbReference type="SUPFAM" id="SSF141868">
    <property type="entry name" value="EAL domain-like"/>
    <property type="match status" value="1"/>
</dbReference>
<dbReference type="InterPro" id="IPR001633">
    <property type="entry name" value="EAL_dom"/>
</dbReference>
<evidence type="ECO:0000259" key="1">
    <source>
        <dbReference type="PROSITE" id="PS50110"/>
    </source>
</evidence>
<dbReference type="CDD" id="cd01949">
    <property type="entry name" value="GGDEF"/>
    <property type="match status" value="1"/>
</dbReference>
<feature type="domain" description="Response regulatory" evidence="1">
    <location>
        <begin position="15"/>
        <end position="129"/>
    </location>
</feature>
<reference evidence="4" key="1">
    <citation type="submission" date="2016-10" db="EMBL/GenBank/DDBJ databases">
        <authorList>
            <person name="de Groot N.N."/>
        </authorList>
    </citation>
    <scope>NUCLEOTIDE SEQUENCE</scope>
</reference>
<name>A0A1W1CGP6_9ZZZZ</name>
<dbReference type="Gene3D" id="3.40.50.2300">
    <property type="match status" value="1"/>
</dbReference>
<dbReference type="InterPro" id="IPR050706">
    <property type="entry name" value="Cyclic-di-GMP_PDE-like"/>
</dbReference>
<dbReference type="PROSITE" id="PS50887">
    <property type="entry name" value="GGDEF"/>
    <property type="match status" value="1"/>
</dbReference>
<dbReference type="Gene3D" id="3.20.20.450">
    <property type="entry name" value="EAL domain"/>
    <property type="match status" value="1"/>
</dbReference>